<dbReference type="AlphaFoldDB" id="E9CK32"/>
<feature type="region of interest" description="Disordered" evidence="1">
    <location>
        <begin position="1"/>
        <end position="28"/>
    </location>
</feature>
<gene>
    <name evidence="2" type="ORF">SSYM_0553</name>
</gene>
<evidence type="ECO:0000256" key="1">
    <source>
        <dbReference type="SAM" id="MobiDB-lite"/>
    </source>
</evidence>
<evidence type="ECO:0000313" key="3">
    <source>
        <dbReference type="Proteomes" id="UP000013568"/>
    </source>
</evidence>
<accession>E9CK32</accession>
<dbReference type="HOGENOM" id="CLU_3411690_0_0_6"/>
<keyword evidence="3" id="KW-1185">Reference proteome</keyword>
<proteinExistence type="predicted"/>
<reference evidence="3" key="1">
    <citation type="journal article" date="2011" name="Genome Biol. Evol.">
        <title>Massive genomic decay in Serratia symbiotica, a recently evolved symbiont of aphids.</title>
        <authorList>
            <person name="Burke G.R."/>
            <person name="Moran N.A."/>
        </authorList>
    </citation>
    <scope>NUCLEOTIDE SEQUENCE [LARGE SCALE GENOMIC DNA]</scope>
    <source>
        <strain evidence="3">Tucson</strain>
    </source>
</reference>
<organism evidence="2 3">
    <name type="scientific">Serratia symbiotica str. Tucson</name>
    <dbReference type="NCBI Taxonomy" id="914128"/>
    <lineage>
        <taxon>Bacteria</taxon>
        <taxon>Pseudomonadati</taxon>
        <taxon>Pseudomonadota</taxon>
        <taxon>Gammaproteobacteria</taxon>
        <taxon>Enterobacterales</taxon>
        <taxon>Yersiniaceae</taxon>
        <taxon>Serratia</taxon>
        <taxon>Serratia symbiotica</taxon>
    </lineage>
</organism>
<dbReference type="EMBL" id="GL636100">
    <property type="protein sequence ID" value="EFW13098.1"/>
    <property type="molecule type" value="Genomic_DNA"/>
</dbReference>
<evidence type="ECO:0000313" key="2">
    <source>
        <dbReference type="EMBL" id="EFW13098.1"/>
    </source>
</evidence>
<dbReference type="Proteomes" id="UP000013568">
    <property type="component" value="Unassembled WGS sequence"/>
</dbReference>
<feature type="compositionally biased region" description="Polar residues" evidence="1">
    <location>
        <begin position="1"/>
        <end position="18"/>
    </location>
</feature>
<feature type="non-terminal residue" evidence="2">
    <location>
        <position position="1"/>
    </location>
</feature>
<name>E9CK32_9GAMM</name>
<protein>
    <submittedName>
        <fullName evidence="2">Uncharacterized protein</fullName>
    </submittedName>
</protein>
<sequence>TQAVPWPSRSSESPTGTLITKRLSTAAP</sequence>